<proteinExistence type="predicted"/>
<name>A0A7X9XCS8_9BACT</name>
<dbReference type="EMBL" id="JABANE010000129">
    <property type="protein sequence ID" value="NME72043.1"/>
    <property type="molecule type" value="Genomic_DNA"/>
</dbReference>
<dbReference type="Pfam" id="PF16148">
    <property type="entry name" value="DUF4856"/>
    <property type="match status" value="1"/>
</dbReference>
<keyword evidence="2" id="KW-1185">Reference proteome</keyword>
<dbReference type="PROSITE" id="PS51257">
    <property type="entry name" value="PROKAR_LIPOPROTEIN"/>
    <property type="match status" value="1"/>
</dbReference>
<reference evidence="1 2" key="1">
    <citation type="submission" date="2020-04" db="EMBL/GenBank/DDBJ databases">
        <title>Flammeovirga sp. SR4, a novel species isolated from seawater.</title>
        <authorList>
            <person name="Wang X."/>
        </authorList>
    </citation>
    <scope>NUCLEOTIDE SEQUENCE [LARGE SCALE GENOMIC DNA]</scope>
    <source>
        <strain evidence="1 2">ATCC 23126</strain>
    </source>
</reference>
<evidence type="ECO:0000313" key="2">
    <source>
        <dbReference type="Proteomes" id="UP000576082"/>
    </source>
</evidence>
<dbReference type="InterPro" id="IPR032331">
    <property type="entry name" value="DUF4856"/>
</dbReference>
<sequence>MKIYSSFANKLAASALLATTLFSCSETKEIINDLDPGYDVPTTYAFDNVDYSGQTARIQMLDSLERYIKSGNDGTTKLEESVMLSIYSNESGTLFNSSKDLESKTYDEATLTVNVKSEVYDYFKSAETASGNADNIYEGRLFDAEGHEPAQMVAKGLMGAVLYYQAVSYYLSDEKLDTDNEEVTEGKGTAMEHYWDEAFGYFGAAADYPVNTEATNWYWAKYAKSRAGVYDVSGEIFTAFLKGRAAITAKDYDTRDAQRDIIVAKWEELVAINVIHYLNAILTDTTDGDRMHHWSEALAFAWCLQYNASKAITNDNLDKVIAAHGNNVDELTTENIIEIKSILQSTYGFTSEVVNSL</sequence>
<organism evidence="1 2">
    <name type="scientific">Flammeovirga aprica JL-4</name>
    <dbReference type="NCBI Taxonomy" id="694437"/>
    <lineage>
        <taxon>Bacteria</taxon>
        <taxon>Pseudomonadati</taxon>
        <taxon>Bacteroidota</taxon>
        <taxon>Cytophagia</taxon>
        <taxon>Cytophagales</taxon>
        <taxon>Flammeovirgaceae</taxon>
        <taxon>Flammeovirga</taxon>
    </lineage>
</organism>
<protein>
    <submittedName>
        <fullName evidence="1">DUF4856 domain-containing protein</fullName>
    </submittedName>
</protein>
<dbReference type="RefSeq" id="WP_169660240.1">
    <property type="nucleotide sequence ID" value="NZ_JABANE010000129.1"/>
</dbReference>
<comment type="caution">
    <text evidence="1">The sequence shown here is derived from an EMBL/GenBank/DDBJ whole genome shotgun (WGS) entry which is preliminary data.</text>
</comment>
<gene>
    <name evidence="1" type="ORF">HHU12_29040</name>
</gene>
<accession>A0A7X9XCS8</accession>
<evidence type="ECO:0000313" key="1">
    <source>
        <dbReference type="EMBL" id="NME72043.1"/>
    </source>
</evidence>
<dbReference type="AlphaFoldDB" id="A0A7X9XCS8"/>
<dbReference type="Proteomes" id="UP000576082">
    <property type="component" value="Unassembled WGS sequence"/>
</dbReference>